<keyword evidence="2" id="KW-1185">Reference proteome</keyword>
<proteinExistence type="predicted"/>
<sequence>MGSDGAEASPSVGGEAGAPVRLTSASGGQMLLPAGHWDTCVRLWSTSSSGADTPRYTSRAPDSETHQWLAAWEGPSPRRMLPPAVCCGEGHGVKHRRQFRTRAPLQAGISTGALPCCQAAARGAEPVLRWGAHGRVPGFRGRGTSRKQHSQNHGHESGFLGATARQGKVTDIHRWVLVSLNARGEPPRRRGPLCVAPFRSSSRFRPPALVHSESPPAAESALVPSDILSVTARFPTGPSPGPLCAPGPADADAQRLTCGPSRAASGPALPAFTFRHDQCRSSETKHLFSRRGSWLALVVKCRYLVSAQGVISGW</sequence>
<name>A0A8U0N6G9_MUSPF</name>
<dbReference type="AlphaFoldDB" id="A0A8U0N6G9"/>
<dbReference type="KEGG" id="mpuf:101671006"/>
<dbReference type="GeneID" id="101671006"/>
<dbReference type="Proteomes" id="UP000000715">
    <property type="component" value="Unplaced"/>
</dbReference>
<evidence type="ECO:0000313" key="3">
    <source>
        <dbReference type="RefSeq" id="XP_004769692.1"/>
    </source>
</evidence>
<protein>
    <submittedName>
        <fullName evidence="3">Uncharacterized protein LOC101671006</fullName>
    </submittedName>
</protein>
<reference evidence="3" key="1">
    <citation type="submission" date="2025-08" db="UniProtKB">
        <authorList>
            <consortium name="RefSeq"/>
        </authorList>
    </citation>
    <scope>IDENTIFICATION</scope>
    <source>
        <tissue evidence="3">Brain</tissue>
    </source>
</reference>
<evidence type="ECO:0000256" key="1">
    <source>
        <dbReference type="SAM" id="MobiDB-lite"/>
    </source>
</evidence>
<gene>
    <name evidence="3" type="primary">LOC101671006</name>
</gene>
<evidence type="ECO:0000313" key="2">
    <source>
        <dbReference type="Proteomes" id="UP000000715"/>
    </source>
</evidence>
<feature type="region of interest" description="Disordered" evidence="1">
    <location>
        <begin position="1"/>
        <end position="21"/>
    </location>
</feature>
<organism evidence="2 3">
    <name type="scientific">Mustela putorius furo</name>
    <name type="common">European domestic ferret</name>
    <name type="synonym">Mustela furo</name>
    <dbReference type="NCBI Taxonomy" id="9669"/>
    <lineage>
        <taxon>Eukaryota</taxon>
        <taxon>Metazoa</taxon>
        <taxon>Chordata</taxon>
        <taxon>Craniata</taxon>
        <taxon>Vertebrata</taxon>
        <taxon>Euteleostomi</taxon>
        <taxon>Mammalia</taxon>
        <taxon>Eutheria</taxon>
        <taxon>Laurasiatheria</taxon>
        <taxon>Carnivora</taxon>
        <taxon>Caniformia</taxon>
        <taxon>Musteloidea</taxon>
        <taxon>Mustelidae</taxon>
        <taxon>Mustelinae</taxon>
        <taxon>Mustela</taxon>
    </lineage>
</organism>
<dbReference type="RefSeq" id="XP_004769692.1">
    <property type="nucleotide sequence ID" value="XM_004769635.3"/>
</dbReference>
<accession>A0A8U0N6G9</accession>